<dbReference type="Gene3D" id="3.40.630.10">
    <property type="entry name" value="Zn peptidases"/>
    <property type="match status" value="1"/>
</dbReference>
<dbReference type="Pfam" id="PF04389">
    <property type="entry name" value="Peptidase_M28"/>
    <property type="match status" value="1"/>
</dbReference>
<protein>
    <submittedName>
        <fullName evidence="2">Peptidase_M28</fullName>
    </submittedName>
</protein>
<sequence>PNSVLMVGAHLDGVPVVREVNDNGSGASAVLQTAITMTAFAPVKNKVRYAFWGAEEQGLIGSTHYVESLTDASRSAIMRYLNFDMIGSRNGGYSFTTATARRTCRGHMPARQVRARSKRCCLPI</sequence>
<dbReference type="SUPFAM" id="SSF53187">
    <property type="entry name" value="Zn-dependent exopeptidases"/>
    <property type="match status" value="1"/>
</dbReference>
<dbReference type="PANTHER" id="PTHR12147">
    <property type="entry name" value="METALLOPEPTIDASE M28 FAMILY MEMBER"/>
    <property type="match status" value="1"/>
</dbReference>
<accession>A0A060BV83</accession>
<evidence type="ECO:0000259" key="1">
    <source>
        <dbReference type="Pfam" id="PF04389"/>
    </source>
</evidence>
<name>A0A060BV83_9ACTN</name>
<evidence type="ECO:0000313" key="2">
    <source>
        <dbReference type="EMBL" id="AIA84730.1"/>
    </source>
</evidence>
<dbReference type="InterPro" id="IPR007484">
    <property type="entry name" value="Peptidase_M28"/>
</dbReference>
<dbReference type="GO" id="GO:0006508">
    <property type="term" value="P:proteolysis"/>
    <property type="evidence" value="ECO:0007669"/>
    <property type="project" value="InterPro"/>
</dbReference>
<feature type="non-terminal residue" evidence="2">
    <location>
        <position position="1"/>
    </location>
</feature>
<dbReference type="PANTHER" id="PTHR12147:SF26">
    <property type="entry name" value="PEPTIDASE M28 DOMAIN-CONTAINING PROTEIN"/>
    <property type="match status" value="1"/>
</dbReference>
<dbReference type="AlphaFoldDB" id="A0A060BV83"/>
<feature type="domain" description="Peptidase M28" evidence="1">
    <location>
        <begin position="2"/>
        <end position="102"/>
    </location>
</feature>
<reference evidence="2" key="1">
    <citation type="journal article" date="2013" name="Environ. Microbiol.">
        <title>Seasonally variable intestinal metagenomes of the red palm weevil (Rhynchophorus ferrugineus).</title>
        <authorList>
            <person name="Jia S."/>
            <person name="Zhang X."/>
            <person name="Zhang G."/>
            <person name="Yin A."/>
            <person name="Zhang S."/>
            <person name="Li F."/>
            <person name="Wang L."/>
            <person name="Zhao D."/>
            <person name="Yun Q."/>
            <person name="Tala"/>
            <person name="Wang J."/>
            <person name="Sun G."/>
            <person name="Baabdullah M."/>
            <person name="Yu X."/>
            <person name="Hu S."/>
            <person name="Al-Mssallem I.S."/>
            <person name="Yu J."/>
        </authorList>
    </citation>
    <scope>NUCLEOTIDE SEQUENCE</scope>
</reference>
<dbReference type="EMBL" id="KF117475">
    <property type="protein sequence ID" value="AIA84730.1"/>
    <property type="molecule type" value="Genomic_DNA"/>
</dbReference>
<dbReference type="InterPro" id="IPR045175">
    <property type="entry name" value="M28_fam"/>
</dbReference>
<organism evidence="2">
    <name type="scientific">uncultured Streptomyces sp</name>
    <dbReference type="NCBI Taxonomy" id="174707"/>
    <lineage>
        <taxon>Bacteria</taxon>
        <taxon>Bacillati</taxon>
        <taxon>Actinomycetota</taxon>
        <taxon>Actinomycetes</taxon>
        <taxon>Kitasatosporales</taxon>
        <taxon>Streptomycetaceae</taxon>
        <taxon>Streptomyces</taxon>
        <taxon>environmental samples</taxon>
    </lineage>
</organism>
<dbReference type="GO" id="GO:0008235">
    <property type="term" value="F:metalloexopeptidase activity"/>
    <property type="evidence" value="ECO:0007669"/>
    <property type="project" value="InterPro"/>
</dbReference>
<proteinExistence type="predicted"/>